<evidence type="ECO:0000256" key="1">
    <source>
        <dbReference type="SAM" id="MobiDB-lite"/>
    </source>
</evidence>
<feature type="region of interest" description="Disordered" evidence="1">
    <location>
        <begin position="134"/>
        <end position="155"/>
    </location>
</feature>
<feature type="compositionally biased region" description="Pro residues" evidence="1">
    <location>
        <begin position="142"/>
        <end position="154"/>
    </location>
</feature>
<accession>A0A4V1IS70</accession>
<reference evidence="3" key="1">
    <citation type="journal article" date="2018" name="Nat. Microbiol.">
        <title>Leveraging single-cell genomics to expand the fungal tree of life.</title>
        <authorList>
            <person name="Ahrendt S.R."/>
            <person name="Quandt C.A."/>
            <person name="Ciobanu D."/>
            <person name="Clum A."/>
            <person name="Salamov A."/>
            <person name="Andreopoulos B."/>
            <person name="Cheng J.F."/>
            <person name="Woyke T."/>
            <person name="Pelin A."/>
            <person name="Henrissat B."/>
            <person name="Reynolds N.K."/>
            <person name="Benny G.L."/>
            <person name="Smith M.E."/>
            <person name="James T.Y."/>
            <person name="Grigoriev I.V."/>
        </authorList>
    </citation>
    <scope>NUCLEOTIDE SEQUENCE [LARGE SCALE GENOMIC DNA]</scope>
</reference>
<dbReference type="AlphaFoldDB" id="A0A4V1IS70"/>
<feature type="region of interest" description="Disordered" evidence="1">
    <location>
        <begin position="179"/>
        <end position="210"/>
    </location>
</feature>
<organism evidence="2 3">
    <name type="scientific">Blyttiomyces helicus</name>
    <dbReference type="NCBI Taxonomy" id="388810"/>
    <lineage>
        <taxon>Eukaryota</taxon>
        <taxon>Fungi</taxon>
        <taxon>Fungi incertae sedis</taxon>
        <taxon>Chytridiomycota</taxon>
        <taxon>Chytridiomycota incertae sedis</taxon>
        <taxon>Chytridiomycetes</taxon>
        <taxon>Chytridiomycetes incertae sedis</taxon>
        <taxon>Blyttiomyces</taxon>
    </lineage>
</organism>
<dbReference type="EMBL" id="KZ994602">
    <property type="protein sequence ID" value="RKO92527.1"/>
    <property type="molecule type" value="Genomic_DNA"/>
</dbReference>
<evidence type="ECO:0000313" key="2">
    <source>
        <dbReference type="EMBL" id="RKO92527.1"/>
    </source>
</evidence>
<proteinExistence type="predicted"/>
<keyword evidence="3" id="KW-1185">Reference proteome</keyword>
<gene>
    <name evidence="2" type="ORF">BDK51DRAFT_50404</name>
</gene>
<feature type="compositionally biased region" description="Low complexity" evidence="1">
    <location>
        <begin position="180"/>
        <end position="193"/>
    </location>
</feature>
<evidence type="ECO:0000313" key="3">
    <source>
        <dbReference type="Proteomes" id="UP000269721"/>
    </source>
</evidence>
<sequence>MSPDCFSQSKYYHAETGLASVRFDGVEHEASTGYGRTWWRRICKFKASGKHEWRTSDVRLLSRSPMDCPRIRAAAGEVGTRGAGASADPLRGGRRWVGRKKRVQPPADFVEESCDRRVCLCGAAQPACPSPLLRPLESHLRQPPPTRSPPPETPPQLLAAHLRFLRHFRLPQVTDASALSFASKKPSPATPSSLRPFDRGTHNYSSAKGSQKTDMYLRMCADGDPSVRVIYLQRKKSTKRKRCPHPTPPEPPPYCIEWSVNIEGSSGPMFDAARSNASHGS</sequence>
<dbReference type="Proteomes" id="UP000269721">
    <property type="component" value="Unassembled WGS sequence"/>
</dbReference>
<protein>
    <submittedName>
        <fullName evidence="2">Uncharacterized protein</fullName>
    </submittedName>
</protein>
<name>A0A4V1IS70_9FUNG</name>